<dbReference type="EMBL" id="JANPWZ010001234">
    <property type="protein sequence ID" value="KAJ3567484.1"/>
    <property type="molecule type" value="Genomic_DNA"/>
</dbReference>
<proteinExistence type="predicted"/>
<gene>
    <name evidence="2" type="ORF">NPX13_g6749</name>
</gene>
<feature type="region of interest" description="Disordered" evidence="1">
    <location>
        <begin position="17"/>
        <end position="69"/>
    </location>
</feature>
<protein>
    <submittedName>
        <fullName evidence="2">Uncharacterized protein</fullName>
    </submittedName>
</protein>
<dbReference type="AlphaFoldDB" id="A0A9W8TL40"/>
<organism evidence="2 3">
    <name type="scientific">Xylaria arbuscula</name>
    <dbReference type="NCBI Taxonomy" id="114810"/>
    <lineage>
        <taxon>Eukaryota</taxon>
        <taxon>Fungi</taxon>
        <taxon>Dikarya</taxon>
        <taxon>Ascomycota</taxon>
        <taxon>Pezizomycotina</taxon>
        <taxon>Sordariomycetes</taxon>
        <taxon>Xylariomycetidae</taxon>
        <taxon>Xylariales</taxon>
        <taxon>Xylariaceae</taxon>
        <taxon>Xylaria</taxon>
    </lineage>
</organism>
<sequence length="69" mass="7439">MIILAWLAKPVDLPLFSGRLGSKKSGDDPPSPAPHQPARNESFSLERQGTAGAQRWTGLLSEGSTHSRE</sequence>
<comment type="caution">
    <text evidence="2">The sequence shown here is derived from an EMBL/GenBank/DDBJ whole genome shotgun (WGS) entry which is preliminary data.</text>
</comment>
<accession>A0A9W8TL40</accession>
<evidence type="ECO:0000313" key="3">
    <source>
        <dbReference type="Proteomes" id="UP001148614"/>
    </source>
</evidence>
<name>A0A9W8TL40_9PEZI</name>
<evidence type="ECO:0000256" key="1">
    <source>
        <dbReference type="SAM" id="MobiDB-lite"/>
    </source>
</evidence>
<dbReference type="Proteomes" id="UP001148614">
    <property type="component" value="Unassembled WGS sequence"/>
</dbReference>
<evidence type="ECO:0000313" key="2">
    <source>
        <dbReference type="EMBL" id="KAJ3567484.1"/>
    </source>
</evidence>
<keyword evidence="3" id="KW-1185">Reference proteome</keyword>
<reference evidence="2" key="1">
    <citation type="submission" date="2022-07" db="EMBL/GenBank/DDBJ databases">
        <title>Genome Sequence of Xylaria arbuscula.</title>
        <authorList>
            <person name="Buettner E."/>
        </authorList>
    </citation>
    <scope>NUCLEOTIDE SEQUENCE</scope>
    <source>
        <strain evidence="2">VT107</strain>
    </source>
</reference>